<keyword evidence="8" id="KW-1185">Reference proteome</keyword>
<dbReference type="EMBL" id="JBFXLQ010000018">
    <property type="protein sequence ID" value="KAL2867601.1"/>
    <property type="molecule type" value="Genomic_DNA"/>
</dbReference>
<keyword evidence="3" id="KW-0378">Hydrolase</keyword>
<evidence type="ECO:0000313" key="8">
    <source>
        <dbReference type="Proteomes" id="UP001610432"/>
    </source>
</evidence>
<reference evidence="7 8" key="1">
    <citation type="submission" date="2024-07" db="EMBL/GenBank/DDBJ databases">
        <title>Section-level genome sequencing and comparative genomics of Aspergillus sections Usti and Cavernicolus.</title>
        <authorList>
            <consortium name="Lawrence Berkeley National Laboratory"/>
            <person name="Nybo J.L."/>
            <person name="Vesth T.C."/>
            <person name="Theobald S."/>
            <person name="Frisvad J.C."/>
            <person name="Larsen T.O."/>
            <person name="Kjaerboelling I."/>
            <person name="Rothschild-Mancinelli K."/>
            <person name="Lyhne E.K."/>
            <person name="Kogle M.E."/>
            <person name="Barry K."/>
            <person name="Clum A."/>
            <person name="Na H."/>
            <person name="Ledsgaard L."/>
            <person name="Lin J."/>
            <person name="Lipzen A."/>
            <person name="Kuo A."/>
            <person name="Riley R."/>
            <person name="Mondo S."/>
            <person name="Labutti K."/>
            <person name="Haridas S."/>
            <person name="Pangalinan J."/>
            <person name="Salamov A.A."/>
            <person name="Simmons B.A."/>
            <person name="Magnuson J.K."/>
            <person name="Chen J."/>
            <person name="Drula E."/>
            <person name="Henrissat B."/>
            <person name="Wiebenga A."/>
            <person name="Lubbers R.J."/>
            <person name="Gomes A.C."/>
            <person name="Macurrencykelacurrency M.R."/>
            <person name="Stajich J."/>
            <person name="Grigoriev I.V."/>
            <person name="Mortensen U.H."/>
            <person name="De Vries R.P."/>
            <person name="Baker S.E."/>
            <person name="Andersen M.R."/>
        </authorList>
    </citation>
    <scope>NUCLEOTIDE SEQUENCE [LARGE SCALE GENOMIC DNA]</scope>
    <source>
        <strain evidence="7 8">CBS 449.75</strain>
    </source>
</reference>
<gene>
    <name evidence="7" type="ORF">BJX67DRAFT_352659</name>
</gene>
<evidence type="ECO:0000256" key="2">
    <source>
        <dbReference type="ARBA" id="ARBA00022670"/>
    </source>
</evidence>
<evidence type="ECO:0000256" key="3">
    <source>
        <dbReference type="ARBA" id="ARBA00022801"/>
    </source>
</evidence>
<dbReference type="PROSITE" id="PS50203">
    <property type="entry name" value="CALPAIN_CAT"/>
    <property type="match status" value="1"/>
</dbReference>
<accession>A0ABR4LST2</accession>
<dbReference type="SUPFAM" id="SSF54001">
    <property type="entry name" value="Cysteine proteinases"/>
    <property type="match status" value="1"/>
</dbReference>
<dbReference type="InterPro" id="IPR001300">
    <property type="entry name" value="Peptidase_C2_calpain_cat"/>
</dbReference>
<evidence type="ECO:0000256" key="1">
    <source>
        <dbReference type="ARBA" id="ARBA00007623"/>
    </source>
</evidence>
<dbReference type="PANTHER" id="PTHR10183:SF379">
    <property type="entry name" value="CALPAIN-5"/>
    <property type="match status" value="1"/>
</dbReference>
<dbReference type="Proteomes" id="UP001610432">
    <property type="component" value="Unassembled WGS sequence"/>
</dbReference>
<sequence length="451" mass="50769">MQYIRMATDKLSSSDPAPNDLAVGVINPYAMVEALLNRRIRWNSPESAKVISDTLQTDYDELFDMNFNSVLHAGLRFNDKENAAERLSGRDIHILTGEDMETPPLSRIERVDDLHDIGLKEIGNIRVKHAWIQNGKVKLVLNPEKVGDAKRLSNTNVTESIAELATPFRREKKEWSPPTSSWQHMERALKRDTEFNEPVQGAVGNSWLIAALSAVAWSDPARIEHRMRRTGRGEHERVMEIQFYSKGGNNDAPTRKVEVTDDLVTNDSYNQLVYARSSDNGEIWPSLYEKAYAKWITRDSSDHPDVTQTAFGDPVKAMAQLNDKNPHYYFTRSRDNEDLAGIVRANSFSFRTINPMAAWTYGSTKAYEGSNLVSNHAYAVLGWATQGENQYIILRNPFGVTEPAALSTYPGLRSVIDARFWSPIDSTDDRGVFALEASAFKNYFAGLGVAK</sequence>
<dbReference type="InterPro" id="IPR038765">
    <property type="entry name" value="Papain-like_cys_pep_sf"/>
</dbReference>
<dbReference type="GeneID" id="98144126"/>
<dbReference type="InterPro" id="IPR022684">
    <property type="entry name" value="Calpain_cysteine_protease"/>
</dbReference>
<dbReference type="Gene3D" id="3.90.70.10">
    <property type="entry name" value="Cysteine proteinases"/>
    <property type="match status" value="1"/>
</dbReference>
<dbReference type="Pfam" id="PF00648">
    <property type="entry name" value="Peptidase_C2"/>
    <property type="match status" value="1"/>
</dbReference>
<comment type="caution">
    <text evidence="5">Lacks conserved residue(s) required for the propagation of feature annotation.</text>
</comment>
<evidence type="ECO:0000256" key="5">
    <source>
        <dbReference type="PROSITE-ProRule" id="PRU00239"/>
    </source>
</evidence>
<evidence type="ECO:0000313" key="7">
    <source>
        <dbReference type="EMBL" id="KAL2867601.1"/>
    </source>
</evidence>
<feature type="domain" description="Calpain catalytic" evidence="6">
    <location>
        <begin position="139"/>
        <end position="451"/>
    </location>
</feature>
<evidence type="ECO:0000259" key="6">
    <source>
        <dbReference type="PROSITE" id="PS50203"/>
    </source>
</evidence>
<evidence type="ECO:0000256" key="4">
    <source>
        <dbReference type="ARBA" id="ARBA00022807"/>
    </source>
</evidence>
<dbReference type="PRINTS" id="PR00704">
    <property type="entry name" value="CALPAIN"/>
</dbReference>
<name>A0ABR4LST2_9EURO</name>
<comment type="caution">
    <text evidence="7">The sequence shown here is derived from an EMBL/GenBank/DDBJ whole genome shotgun (WGS) entry which is preliminary data.</text>
</comment>
<keyword evidence="2" id="KW-0645">Protease</keyword>
<dbReference type="RefSeq" id="XP_070886580.1">
    <property type="nucleotide sequence ID" value="XM_071029054.1"/>
</dbReference>
<dbReference type="PANTHER" id="PTHR10183">
    <property type="entry name" value="CALPAIN"/>
    <property type="match status" value="1"/>
</dbReference>
<comment type="similarity">
    <text evidence="1">Belongs to the peptidase C2 family.</text>
</comment>
<proteinExistence type="inferred from homology"/>
<protein>
    <recommendedName>
        <fullName evidence="6">Calpain catalytic domain-containing protein</fullName>
    </recommendedName>
</protein>
<organism evidence="7 8">
    <name type="scientific">Aspergillus lucknowensis</name>
    <dbReference type="NCBI Taxonomy" id="176173"/>
    <lineage>
        <taxon>Eukaryota</taxon>
        <taxon>Fungi</taxon>
        <taxon>Dikarya</taxon>
        <taxon>Ascomycota</taxon>
        <taxon>Pezizomycotina</taxon>
        <taxon>Eurotiomycetes</taxon>
        <taxon>Eurotiomycetidae</taxon>
        <taxon>Eurotiales</taxon>
        <taxon>Aspergillaceae</taxon>
        <taxon>Aspergillus</taxon>
        <taxon>Aspergillus subgen. Nidulantes</taxon>
    </lineage>
</organism>
<keyword evidence="4" id="KW-0788">Thiol protease</keyword>